<accession>A0A016TK68</accession>
<proteinExistence type="predicted"/>
<dbReference type="AlphaFoldDB" id="A0A016TK68"/>
<dbReference type="EMBL" id="JARK01001432">
    <property type="protein sequence ID" value="EYC02983.1"/>
    <property type="molecule type" value="Genomic_DNA"/>
</dbReference>
<sequence length="153" mass="17696">MSVLHKENHILPKPFHRDCAFFHGTTIESILPPCAPENSVELCFYCIEGNDCPDHPHRRKVRSGIDCFADDDFNLVDEHHIKNVHKTFDDEKNDTKEFIFVKGGNDKRIKQEPCNDFEQKSIAITMPAKTKTVTNKRSTTKSVNDWVFYTIQT</sequence>
<dbReference type="Proteomes" id="UP000024635">
    <property type="component" value="Unassembled WGS sequence"/>
</dbReference>
<reference evidence="2" key="1">
    <citation type="journal article" date="2015" name="Nat. Genet.">
        <title>The genome and transcriptome of the zoonotic hookworm Ancylostoma ceylanicum identify infection-specific gene families.</title>
        <authorList>
            <person name="Schwarz E.M."/>
            <person name="Hu Y."/>
            <person name="Antoshechkin I."/>
            <person name="Miller M.M."/>
            <person name="Sternberg P.W."/>
            <person name="Aroian R.V."/>
        </authorList>
    </citation>
    <scope>NUCLEOTIDE SEQUENCE</scope>
    <source>
        <strain evidence="2">HY135</strain>
    </source>
</reference>
<comment type="caution">
    <text evidence="1">The sequence shown here is derived from an EMBL/GenBank/DDBJ whole genome shotgun (WGS) entry which is preliminary data.</text>
</comment>
<keyword evidence="2" id="KW-1185">Reference proteome</keyword>
<protein>
    <submittedName>
        <fullName evidence="1">Uncharacterized protein</fullName>
    </submittedName>
</protein>
<gene>
    <name evidence="1" type="primary">Acey_s0096.g2878</name>
    <name evidence="1" type="ORF">Y032_0096g2878</name>
</gene>
<organism evidence="1 2">
    <name type="scientific">Ancylostoma ceylanicum</name>
    <dbReference type="NCBI Taxonomy" id="53326"/>
    <lineage>
        <taxon>Eukaryota</taxon>
        <taxon>Metazoa</taxon>
        <taxon>Ecdysozoa</taxon>
        <taxon>Nematoda</taxon>
        <taxon>Chromadorea</taxon>
        <taxon>Rhabditida</taxon>
        <taxon>Rhabditina</taxon>
        <taxon>Rhabditomorpha</taxon>
        <taxon>Strongyloidea</taxon>
        <taxon>Ancylostomatidae</taxon>
        <taxon>Ancylostomatinae</taxon>
        <taxon>Ancylostoma</taxon>
    </lineage>
</organism>
<evidence type="ECO:0000313" key="2">
    <source>
        <dbReference type="Proteomes" id="UP000024635"/>
    </source>
</evidence>
<evidence type="ECO:0000313" key="1">
    <source>
        <dbReference type="EMBL" id="EYC02983.1"/>
    </source>
</evidence>
<name>A0A016TK68_9BILA</name>